<dbReference type="AlphaFoldDB" id="A0A2T5IWM4"/>
<proteinExistence type="predicted"/>
<evidence type="ECO:0000313" key="1">
    <source>
        <dbReference type="EMBL" id="PTQ88297.1"/>
    </source>
</evidence>
<name>A0A2T5IWM4_9GAMM</name>
<dbReference type="InterPro" id="IPR027396">
    <property type="entry name" value="DsrEFH-like"/>
</dbReference>
<dbReference type="GO" id="GO:0005737">
    <property type="term" value="C:cytoplasm"/>
    <property type="evidence" value="ECO:0007669"/>
    <property type="project" value="InterPro"/>
</dbReference>
<accession>A0A2T5IWM4</accession>
<dbReference type="EMBL" id="QAON01000013">
    <property type="protein sequence ID" value="PTQ88297.1"/>
    <property type="molecule type" value="Genomic_DNA"/>
</dbReference>
<reference evidence="1 2" key="1">
    <citation type="submission" date="2018-04" db="EMBL/GenBank/DDBJ databases">
        <title>Genomic Encyclopedia of Archaeal and Bacterial Type Strains, Phase II (KMG-II): from individual species to whole genera.</title>
        <authorList>
            <person name="Goeker M."/>
        </authorList>
    </citation>
    <scope>NUCLEOTIDE SEQUENCE [LARGE SCALE GENOMIC DNA]</scope>
    <source>
        <strain evidence="1 2">DSM 5822</strain>
    </source>
</reference>
<sequence>MSTLHIINTTLPVESELYQQLMVSLCAEDALLFLNAGIYSASLISERIAQSCYILESDQQLTGLMRIGQCHLIDYTGFVELGIQHERSISWG</sequence>
<dbReference type="Pfam" id="PF04077">
    <property type="entry name" value="DsrH"/>
    <property type="match status" value="1"/>
</dbReference>
<dbReference type="InterPro" id="IPR007215">
    <property type="entry name" value="Sulphur_relay_TusB/DsrH"/>
</dbReference>
<dbReference type="OrthoDB" id="9795117at2"/>
<dbReference type="SUPFAM" id="SSF75169">
    <property type="entry name" value="DsrEFH-like"/>
    <property type="match status" value="1"/>
</dbReference>
<evidence type="ECO:0000313" key="2">
    <source>
        <dbReference type="Proteomes" id="UP000244223"/>
    </source>
</evidence>
<dbReference type="GO" id="GO:0002143">
    <property type="term" value="P:tRNA wobble position uridine thiolation"/>
    <property type="evidence" value="ECO:0007669"/>
    <property type="project" value="InterPro"/>
</dbReference>
<dbReference type="RefSeq" id="WP_107866405.1">
    <property type="nucleotide sequence ID" value="NZ_QAON01000013.1"/>
</dbReference>
<protein>
    <submittedName>
        <fullName evidence="1">Sulfur relay protein TusB/DsrH</fullName>
    </submittedName>
</protein>
<keyword evidence="2" id="KW-1185">Reference proteome</keyword>
<comment type="caution">
    <text evidence="1">The sequence shown here is derived from an EMBL/GenBank/DDBJ whole genome shotgun (WGS) entry which is preliminary data.</text>
</comment>
<organism evidence="1 2">
    <name type="scientific">Agitococcus lubricus</name>
    <dbReference type="NCBI Taxonomy" id="1077255"/>
    <lineage>
        <taxon>Bacteria</taxon>
        <taxon>Pseudomonadati</taxon>
        <taxon>Pseudomonadota</taxon>
        <taxon>Gammaproteobacteria</taxon>
        <taxon>Moraxellales</taxon>
        <taxon>Moraxellaceae</taxon>
        <taxon>Agitococcus</taxon>
    </lineage>
</organism>
<dbReference type="Gene3D" id="3.40.1260.10">
    <property type="entry name" value="DsrEFH-like"/>
    <property type="match status" value="1"/>
</dbReference>
<gene>
    <name evidence="1" type="ORF">C8N29_11364</name>
</gene>
<dbReference type="Proteomes" id="UP000244223">
    <property type="component" value="Unassembled WGS sequence"/>
</dbReference>